<evidence type="ECO:0000313" key="18">
    <source>
        <dbReference type="EMBL" id="BAN49053.1"/>
    </source>
</evidence>
<evidence type="ECO:0000256" key="4">
    <source>
        <dbReference type="ARBA" id="ARBA00012033"/>
    </source>
</evidence>
<evidence type="ECO:0000256" key="10">
    <source>
        <dbReference type="ARBA" id="ARBA00023002"/>
    </source>
</evidence>
<evidence type="ECO:0000259" key="16">
    <source>
        <dbReference type="Pfam" id="PF02771"/>
    </source>
</evidence>
<feature type="transmembrane region" description="Helical" evidence="14">
    <location>
        <begin position="43"/>
        <end position="64"/>
    </location>
</feature>
<dbReference type="PATRIC" id="fig|1245471.3.peg.3358"/>
<dbReference type="Gene3D" id="2.40.110.10">
    <property type="entry name" value="Butyryl-CoA Dehydrogenase, subunit A, domain 2"/>
    <property type="match status" value="1"/>
</dbReference>
<evidence type="ECO:0000256" key="6">
    <source>
        <dbReference type="ARBA" id="ARBA00020144"/>
    </source>
</evidence>
<dbReference type="Pfam" id="PF09317">
    <property type="entry name" value="ACDH_C"/>
    <property type="match status" value="1"/>
</dbReference>
<dbReference type="Gene3D" id="1.20.140.10">
    <property type="entry name" value="Butyryl-CoA Dehydrogenase, subunit A, domain 3"/>
    <property type="match status" value="1"/>
</dbReference>
<dbReference type="Proteomes" id="UP000015503">
    <property type="component" value="Chromosome"/>
</dbReference>
<dbReference type="GO" id="GO:0070991">
    <property type="term" value="F:medium-chain fatty acyl-CoA dehydrogenase activity"/>
    <property type="evidence" value="ECO:0007669"/>
    <property type="project" value="UniProtKB-EC"/>
</dbReference>
<dbReference type="EC" id="1.3.8.8" evidence="5"/>
<dbReference type="Pfam" id="PF02771">
    <property type="entry name" value="Acyl-CoA_dh_N"/>
    <property type="match status" value="1"/>
</dbReference>
<dbReference type="InterPro" id="IPR050741">
    <property type="entry name" value="Acyl-CoA_dehydrogenase"/>
</dbReference>
<dbReference type="GO" id="GO:0033539">
    <property type="term" value="P:fatty acid beta-oxidation using acyl-CoA dehydrogenase"/>
    <property type="evidence" value="ECO:0007669"/>
    <property type="project" value="InterPro"/>
</dbReference>
<dbReference type="PANTHER" id="PTHR48083:SF18">
    <property type="entry name" value="ACYL-COENZYME A DEHYDROGENASE"/>
    <property type="match status" value="1"/>
</dbReference>
<keyword evidence="10 18" id="KW-0560">Oxidoreductase</keyword>
<comment type="cofactor">
    <cofactor evidence="1">
        <name>FAD</name>
        <dbReference type="ChEBI" id="CHEBI:57692"/>
    </cofactor>
</comment>
<evidence type="ECO:0000256" key="5">
    <source>
        <dbReference type="ARBA" id="ARBA00012040"/>
    </source>
</evidence>
<dbReference type="CDD" id="cd00567">
    <property type="entry name" value="ACAD"/>
    <property type="match status" value="1"/>
</dbReference>
<keyword evidence="14" id="KW-1133">Transmembrane helix</keyword>
<dbReference type="OrthoDB" id="9802447at2"/>
<dbReference type="InterPro" id="IPR013786">
    <property type="entry name" value="AcylCoA_DH/ox_N"/>
</dbReference>
<dbReference type="GO" id="GO:0050660">
    <property type="term" value="F:flavin adenine dinucleotide binding"/>
    <property type="evidence" value="ECO:0007669"/>
    <property type="project" value="InterPro"/>
</dbReference>
<reference evidence="18 19" key="1">
    <citation type="journal article" date="2013" name="Genome Announc.">
        <title>Complete Genome Sequence of the Carbazole Degrader Pseudomonas resinovorans Strain CA10 (NBRC 106553).</title>
        <authorList>
            <person name="Shintani M."/>
            <person name="Hosoyama A."/>
            <person name="Ohji S."/>
            <person name="Tsuchikane K."/>
            <person name="Takarada H."/>
            <person name="Yamazoe A."/>
            <person name="Fujita N."/>
            <person name="Nojiri H."/>
        </authorList>
    </citation>
    <scope>NUCLEOTIDE SEQUENCE [LARGE SCALE GENOMIC DNA]</scope>
    <source>
        <strain evidence="18 19">NBRC 106553</strain>
    </source>
</reference>
<dbReference type="FunFam" id="1.20.140.10:FF:000009">
    <property type="entry name" value="Acyl-CoA dehydrogenase"/>
    <property type="match status" value="1"/>
</dbReference>
<keyword evidence="7" id="KW-0285">Flavoprotein</keyword>
<evidence type="ECO:0000256" key="14">
    <source>
        <dbReference type="SAM" id="Phobius"/>
    </source>
</evidence>
<accession>S6ASN2</accession>
<evidence type="ECO:0000259" key="15">
    <source>
        <dbReference type="Pfam" id="PF00441"/>
    </source>
</evidence>
<dbReference type="InterPro" id="IPR036250">
    <property type="entry name" value="AcylCo_DH-like_C"/>
</dbReference>
<comment type="pathway">
    <text evidence="2">Lipid metabolism; fatty acid beta-oxidation.</text>
</comment>
<dbReference type="PANTHER" id="PTHR48083">
    <property type="entry name" value="MEDIUM-CHAIN SPECIFIC ACYL-COA DEHYDROGENASE, MITOCHONDRIAL-RELATED"/>
    <property type="match status" value="1"/>
</dbReference>
<keyword evidence="19" id="KW-1185">Reference proteome</keyword>
<dbReference type="FunFam" id="1.10.540.10:FF:000004">
    <property type="entry name" value="Acyl-CoA dehydrogenase"/>
    <property type="match status" value="1"/>
</dbReference>
<evidence type="ECO:0000256" key="7">
    <source>
        <dbReference type="ARBA" id="ARBA00022630"/>
    </source>
</evidence>
<evidence type="ECO:0000313" key="19">
    <source>
        <dbReference type="Proteomes" id="UP000015503"/>
    </source>
</evidence>
<evidence type="ECO:0000259" key="17">
    <source>
        <dbReference type="Pfam" id="PF09317"/>
    </source>
</evidence>
<dbReference type="InterPro" id="IPR015396">
    <property type="entry name" value="FadE_C"/>
</dbReference>
<evidence type="ECO:0000256" key="13">
    <source>
        <dbReference type="ARBA" id="ARBA00049247"/>
    </source>
</evidence>
<dbReference type="NCBIfam" id="NF007000">
    <property type="entry name" value="PRK09463.1"/>
    <property type="match status" value="1"/>
</dbReference>
<proteinExistence type="inferred from homology"/>
<gene>
    <name evidence="18" type="primary">fadE</name>
    <name evidence="18" type="ORF">PCA10_33210</name>
</gene>
<dbReference type="GO" id="GO:0004466">
    <property type="term" value="F:long-chain fatty acyl-CoA dehydrogenase activity"/>
    <property type="evidence" value="ECO:0007669"/>
    <property type="project" value="UniProtKB-EC"/>
</dbReference>
<protein>
    <recommendedName>
        <fullName evidence="6">Acyl-coenzyme A dehydrogenase</fullName>
        <ecNumber evidence="4">1.3.8.7</ecNumber>
        <ecNumber evidence="5">1.3.8.8</ecNumber>
    </recommendedName>
</protein>
<evidence type="ECO:0000256" key="9">
    <source>
        <dbReference type="ARBA" id="ARBA00022832"/>
    </source>
</evidence>
<keyword evidence="8" id="KW-0274">FAD</keyword>
<dbReference type="HOGENOM" id="CLU_012192_0_0_6"/>
<dbReference type="InterPro" id="IPR037069">
    <property type="entry name" value="AcylCoA_DH/ox_N_sf"/>
</dbReference>
<dbReference type="Gene3D" id="1.10.540.10">
    <property type="entry name" value="Acyl-CoA dehydrogenase/oxidase, N-terminal domain"/>
    <property type="match status" value="1"/>
</dbReference>
<evidence type="ECO:0000256" key="12">
    <source>
        <dbReference type="ARBA" id="ARBA00047882"/>
    </source>
</evidence>
<dbReference type="SUPFAM" id="SSF56645">
    <property type="entry name" value="Acyl-CoA dehydrogenase NM domain-like"/>
    <property type="match status" value="1"/>
</dbReference>
<evidence type="ECO:0000256" key="8">
    <source>
        <dbReference type="ARBA" id="ARBA00022827"/>
    </source>
</evidence>
<keyword evidence="11" id="KW-0443">Lipid metabolism</keyword>
<dbReference type="RefSeq" id="WP_016493198.1">
    <property type="nucleotide sequence ID" value="NC_021499.1"/>
</dbReference>
<dbReference type="EC" id="1.3.8.7" evidence="4"/>
<feature type="domain" description="Acyl-CoA dehydrogenase C-terminal bacterial-type" evidence="17">
    <location>
        <begin position="517"/>
        <end position="802"/>
    </location>
</feature>
<organism evidence="18 19">
    <name type="scientific">Metapseudomonas resinovorans NBRC 106553</name>
    <dbReference type="NCBI Taxonomy" id="1245471"/>
    <lineage>
        <taxon>Bacteria</taxon>
        <taxon>Pseudomonadati</taxon>
        <taxon>Pseudomonadota</taxon>
        <taxon>Gammaproteobacteria</taxon>
        <taxon>Pseudomonadales</taxon>
        <taxon>Pseudomonadaceae</taxon>
        <taxon>Metapseudomonas</taxon>
    </lineage>
</organism>
<comment type="catalytic activity">
    <reaction evidence="12">
        <text>a medium-chain 2,3-saturated fatty acyl-CoA + oxidized [electron-transfer flavoprotein] + H(+) = a medium-chain (2E)-enoyl-CoA + reduced [electron-transfer flavoprotein]</text>
        <dbReference type="Rhea" id="RHEA:14477"/>
        <dbReference type="Rhea" id="RHEA-COMP:10685"/>
        <dbReference type="Rhea" id="RHEA-COMP:10686"/>
        <dbReference type="ChEBI" id="CHEBI:15378"/>
        <dbReference type="ChEBI" id="CHEBI:57692"/>
        <dbReference type="ChEBI" id="CHEBI:58307"/>
        <dbReference type="ChEBI" id="CHEBI:83723"/>
        <dbReference type="ChEBI" id="CHEBI:83726"/>
        <dbReference type="EC" id="1.3.8.7"/>
    </reaction>
</comment>
<dbReference type="NCBIfam" id="NF009586">
    <property type="entry name" value="PRK13026.1"/>
    <property type="match status" value="1"/>
</dbReference>
<dbReference type="InterPro" id="IPR009075">
    <property type="entry name" value="AcylCo_DH/oxidase_C"/>
</dbReference>
<evidence type="ECO:0000256" key="1">
    <source>
        <dbReference type="ARBA" id="ARBA00001974"/>
    </source>
</evidence>
<dbReference type="EMBL" id="AP013068">
    <property type="protein sequence ID" value="BAN49053.1"/>
    <property type="molecule type" value="Genomic_DNA"/>
</dbReference>
<dbReference type="InterPro" id="IPR009100">
    <property type="entry name" value="AcylCoA_DH/oxidase_NM_dom_sf"/>
</dbReference>
<evidence type="ECO:0000256" key="11">
    <source>
        <dbReference type="ARBA" id="ARBA00023098"/>
    </source>
</evidence>
<evidence type="ECO:0000256" key="3">
    <source>
        <dbReference type="ARBA" id="ARBA00009347"/>
    </source>
</evidence>
<evidence type="ECO:0000256" key="2">
    <source>
        <dbReference type="ARBA" id="ARBA00005005"/>
    </source>
</evidence>
<keyword evidence="14" id="KW-0812">Transmembrane</keyword>
<feature type="domain" description="Acyl-CoA dehydrogenase/oxidase C-terminal" evidence="15">
    <location>
        <begin position="363"/>
        <end position="508"/>
    </location>
</feature>
<comment type="similarity">
    <text evidence="3">Belongs to the acyl-CoA dehydrogenase family.</text>
</comment>
<dbReference type="UniPathway" id="UPA00659"/>
<feature type="domain" description="Acyl-CoA dehydrogenase/oxidase N-terminal" evidence="16">
    <location>
        <begin position="137"/>
        <end position="236"/>
    </location>
</feature>
<dbReference type="GO" id="GO:0005737">
    <property type="term" value="C:cytoplasm"/>
    <property type="evidence" value="ECO:0007669"/>
    <property type="project" value="TreeGrafter"/>
</dbReference>
<dbReference type="AlphaFoldDB" id="S6ASN2"/>
<dbReference type="STRING" id="1245471.PCA10_33210"/>
<keyword evidence="14" id="KW-0472">Membrane</keyword>
<dbReference type="SUPFAM" id="SSF47203">
    <property type="entry name" value="Acyl-CoA dehydrogenase C-terminal domain-like"/>
    <property type="match status" value="1"/>
</dbReference>
<dbReference type="Pfam" id="PF00441">
    <property type="entry name" value="Acyl-CoA_dh_1"/>
    <property type="match status" value="1"/>
</dbReference>
<keyword evidence="9" id="KW-0276">Fatty acid metabolism</keyword>
<name>S6ASN2_METRE</name>
<sequence>MLLLWLLALLLGVAVLAYRRTAPLPALALVAGYLLLMGWLGHAPFWLMLPLWLLWLAVALPLALPAQRRQWLSAPLFAWFQRVLPPMSDTERDAIEAGTVWWDGELFSGRPAWRKLLDSPRPQLTQEEQAFLDGPTEELCAMVSDWRIGQDLDLPPEAWAHIKRHGFFALIIPTEYGGKGFSAYAHSQVAMKLATRSGDLASTVMVPNSLGPAELLLHYGTDQQRSHYLPRLASGEDIPCFALTGPLAGSDAGAMPDVGIVCKGQWQGQDVLGLRLTWEKRYITLGPVATLLGLAFKAHDPEHLLGAEEDLGISLALVPTDTPGVDIGRRHLPLGAAFMNGPNSGKDVFVPLDFVIGGQDMLGKGWMMLMNCLSVGRSISLPAAATGAAKFTSLVSGQYCRVREQFNVPLATFEGIQEALARIAGNAWLMDSARILTASAVDLGEKPSVLSAILKYHLTERGRECIGHAMDVHGGKGIILGPNNYLGRAWQGAPISITVEGANILSRNLMIFGQGAIRCHPFVLREMALAAREDRDRALDEFDQLLLQHIGFAVGNAAGSLLLGLGLGLLGDAPGDNFSRPYFRALNRLAAAFALLADSSMLLLGGELKRRERLSARLGDVLSHLYLASAALKRYHDRDAPEHLQPLARWALEESLGKAEQALDRLLDNFPNAVMGGLLRVLVFPLGRRHPGPSDQLDAEVAAVIGRDRGDPALEELLAGCYRPQGADDPVGALQQAIDQARATQPLQRKLREALKDGSLKPAAGEAPIDAALAAGLVDAEGAAQLREAERARRRVIDVDDFAKAELQPSAGKIR</sequence>
<dbReference type="KEGG" id="pre:PCA10_33210"/>
<comment type="catalytic activity">
    <reaction evidence="13">
        <text>a long-chain 2,3-saturated fatty acyl-CoA + oxidized [electron-transfer flavoprotein] + H(+) = a long-chain (2E)-enoyl-CoA + reduced [electron-transfer flavoprotein]</text>
        <dbReference type="Rhea" id="RHEA:17721"/>
        <dbReference type="Rhea" id="RHEA-COMP:10685"/>
        <dbReference type="Rhea" id="RHEA-COMP:10686"/>
        <dbReference type="ChEBI" id="CHEBI:15378"/>
        <dbReference type="ChEBI" id="CHEBI:57692"/>
        <dbReference type="ChEBI" id="CHEBI:58307"/>
        <dbReference type="ChEBI" id="CHEBI:83721"/>
        <dbReference type="ChEBI" id="CHEBI:83727"/>
        <dbReference type="EC" id="1.3.8.8"/>
    </reaction>
</comment>
<dbReference type="InterPro" id="IPR046373">
    <property type="entry name" value="Acyl-CoA_Oxase/DH_mid-dom_sf"/>
</dbReference>
<dbReference type="FunFam" id="2.40.110.10:FF:000010">
    <property type="entry name" value="Acyl-CoA dehydrogenase"/>
    <property type="match status" value="1"/>
</dbReference>
<dbReference type="eggNOG" id="COG1960">
    <property type="taxonomic scope" value="Bacteria"/>
</dbReference>